<dbReference type="AlphaFoldDB" id="A0A6F9DT96"/>
<dbReference type="InterPro" id="IPR038770">
    <property type="entry name" value="Na+/solute_symporter_sf"/>
</dbReference>
<evidence type="ECO:0000256" key="2">
    <source>
        <dbReference type="ARBA" id="ARBA00006528"/>
    </source>
</evidence>
<dbReference type="InterPro" id="IPR004710">
    <property type="entry name" value="Bilac:Na_transpt"/>
</dbReference>
<evidence type="ECO:0000256" key="6">
    <source>
        <dbReference type="ARBA" id="ARBA00023136"/>
    </source>
</evidence>
<feature type="transmembrane region" description="Helical" evidence="7">
    <location>
        <begin position="96"/>
        <end position="118"/>
    </location>
</feature>
<feature type="transmembrane region" description="Helical" evidence="7">
    <location>
        <begin position="259"/>
        <end position="281"/>
    </location>
</feature>
<keyword evidence="5 7" id="KW-1133">Transmembrane helix</keyword>
<feature type="transmembrane region" description="Helical" evidence="7">
    <location>
        <begin position="361"/>
        <end position="380"/>
    </location>
</feature>
<gene>
    <name evidence="8" type="primary">Slc10a2-002</name>
</gene>
<organism evidence="8">
    <name type="scientific">Phallusia mammillata</name>
    <dbReference type="NCBI Taxonomy" id="59560"/>
    <lineage>
        <taxon>Eukaryota</taxon>
        <taxon>Metazoa</taxon>
        <taxon>Chordata</taxon>
        <taxon>Tunicata</taxon>
        <taxon>Ascidiacea</taxon>
        <taxon>Phlebobranchia</taxon>
        <taxon>Ascidiidae</taxon>
        <taxon>Phallusia</taxon>
    </lineage>
</organism>
<proteinExistence type="evidence at transcript level"/>
<evidence type="ECO:0000256" key="7">
    <source>
        <dbReference type="SAM" id="Phobius"/>
    </source>
</evidence>
<keyword evidence="3 7" id="KW-0812">Transmembrane</keyword>
<protein>
    <submittedName>
        <fullName evidence="8">Ileal sodium/bile acid cotransporter-like</fullName>
    </submittedName>
</protein>
<evidence type="ECO:0000313" key="8">
    <source>
        <dbReference type="EMBL" id="CAB3266095.1"/>
    </source>
</evidence>
<evidence type="ECO:0000256" key="1">
    <source>
        <dbReference type="ARBA" id="ARBA00004141"/>
    </source>
</evidence>
<sequence>MNTTSFLFTSEPFVTSPQWWESNGFSGWNVSGSGINEVSESGIIDLSGSGSGSEDDRNRTGKAVVPTMAEYCASVDDITVQIPECSSQKQANYSRALSLALIGCVSIVMFAMGCNVQVEKLKTRLVRPWGILIGFLCQFGIMPLCAFVLATLMGLTQAKALVVLIMGCLPGGNASNLIAYWINGDMDLSIAMTATSTMLAFAMMPLCLFIYARAFVDETVVVPYVNICILLAVFIAPVAIGIVINYFKPNVARIISRVGAVIGIFVILAAALIGILLYPSAFHIPTIYWSIGFILPLTGYVLGYALSHLTSKLLGSDVITEKQKRTIAIETGTQNSQLCTTIIQLNYGCTCMILEMYSYPLVYFLYQIVESLLFCVIYQVRCIDFSGFLFTTFCSGHGGKFNCSSFLWGLTGVYHKLGDVTYDDLMFRSQYAIKRVCD</sequence>
<feature type="transmembrane region" description="Helical" evidence="7">
    <location>
        <begin position="287"/>
        <end position="306"/>
    </location>
</feature>
<keyword evidence="4" id="KW-0813">Transport</keyword>
<keyword evidence="6 7" id="KW-0472">Membrane</keyword>
<dbReference type="PANTHER" id="PTHR10361">
    <property type="entry name" value="SODIUM-BILE ACID COTRANSPORTER"/>
    <property type="match status" value="1"/>
</dbReference>
<evidence type="ECO:0000256" key="5">
    <source>
        <dbReference type="ARBA" id="ARBA00022989"/>
    </source>
</evidence>
<dbReference type="InterPro" id="IPR002657">
    <property type="entry name" value="BilAc:Na_symport/Acr3"/>
</dbReference>
<dbReference type="GO" id="GO:0008508">
    <property type="term" value="F:bile acid:sodium symporter activity"/>
    <property type="evidence" value="ECO:0007669"/>
    <property type="project" value="TreeGrafter"/>
</dbReference>
<keyword evidence="4" id="KW-0769">Symport</keyword>
<reference evidence="8" key="1">
    <citation type="submission" date="2020-04" db="EMBL/GenBank/DDBJ databases">
        <authorList>
            <person name="Neveu A P."/>
        </authorList>
    </citation>
    <scope>NUCLEOTIDE SEQUENCE</scope>
    <source>
        <tissue evidence="8">Whole embryo</tissue>
    </source>
</reference>
<comment type="similarity">
    <text evidence="2">Belongs to the bile acid:sodium symporter (BASS) (TC 2.A.28) family.</text>
</comment>
<dbReference type="GO" id="GO:0016020">
    <property type="term" value="C:membrane"/>
    <property type="evidence" value="ECO:0007669"/>
    <property type="project" value="UniProtKB-SubCell"/>
</dbReference>
<feature type="transmembrane region" description="Helical" evidence="7">
    <location>
        <begin position="130"/>
        <end position="155"/>
    </location>
</feature>
<dbReference type="Pfam" id="PF01758">
    <property type="entry name" value="SBF"/>
    <property type="match status" value="1"/>
</dbReference>
<comment type="subcellular location">
    <subcellularLocation>
        <location evidence="1">Membrane</location>
        <topology evidence="1">Multi-pass membrane protein</topology>
    </subcellularLocation>
</comment>
<dbReference type="PANTHER" id="PTHR10361:SF28">
    <property type="entry name" value="P3 PROTEIN-RELATED"/>
    <property type="match status" value="1"/>
</dbReference>
<feature type="transmembrane region" description="Helical" evidence="7">
    <location>
        <begin position="161"/>
        <end position="182"/>
    </location>
</feature>
<accession>A0A6F9DT96</accession>
<evidence type="ECO:0000256" key="3">
    <source>
        <dbReference type="ARBA" id="ARBA00022692"/>
    </source>
</evidence>
<feature type="transmembrane region" description="Helical" evidence="7">
    <location>
        <begin position="189"/>
        <end position="212"/>
    </location>
</feature>
<feature type="transmembrane region" description="Helical" evidence="7">
    <location>
        <begin position="224"/>
        <end position="247"/>
    </location>
</feature>
<dbReference type="EMBL" id="LR790233">
    <property type="protein sequence ID" value="CAB3266095.1"/>
    <property type="molecule type" value="mRNA"/>
</dbReference>
<dbReference type="Gene3D" id="1.20.1530.20">
    <property type="match status" value="1"/>
</dbReference>
<name>A0A6F9DT96_9ASCI</name>
<evidence type="ECO:0000256" key="4">
    <source>
        <dbReference type="ARBA" id="ARBA00022847"/>
    </source>
</evidence>